<dbReference type="Pfam" id="PF00111">
    <property type="entry name" value="Fer2"/>
    <property type="match status" value="1"/>
</dbReference>
<dbReference type="InterPro" id="IPR001041">
    <property type="entry name" value="2Fe-2S_ferredoxin-type"/>
</dbReference>
<comment type="caution">
    <text evidence="2">The sequence shown here is derived from an EMBL/GenBank/DDBJ whole genome shotgun (WGS) entry which is preliminary data.</text>
</comment>
<dbReference type="EMBL" id="LZMS01000001">
    <property type="protein sequence ID" value="OBX67386.1"/>
    <property type="molecule type" value="Genomic_DNA"/>
</dbReference>
<feature type="domain" description="2Fe-2S ferredoxin-type" evidence="1">
    <location>
        <begin position="1"/>
        <end position="88"/>
    </location>
</feature>
<accession>A0A1B8Q878</accession>
<dbReference type="Proteomes" id="UP000092607">
    <property type="component" value="Unassembled WGS sequence"/>
</dbReference>
<dbReference type="SUPFAM" id="SSF54292">
    <property type="entry name" value="2Fe-2S ferredoxin-like"/>
    <property type="match status" value="1"/>
</dbReference>
<dbReference type="InterPro" id="IPR036010">
    <property type="entry name" value="2Fe-2S_ferredoxin-like_sf"/>
</dbReference>
<organism evidence="2 3">
    <name type="scientific">Moraxella lacunata</name>
    <dbReference type="NCBI Taxonomy" id="477"/>
    <lineage>
        <taxon>Bacteria</taxon>
        <taxon>Pseudomonadati</taxon>
        <taxon>Pseudomonadota</taxon>
        <taxon>Gammaproteobacteria</taxon>
        <taxon>Moraxellales</taxon>
        <taxon>Moraxellaceae</taxon>
        <taxon>Moraxella</taxon>
    </lineage>
</organism>
<reference evidence="2 3" key="1">
    <citation type="submission" date="2016-06" db="EMBL/GenBank/DDBJ databases">
        <title>Draft genome of Moraxella lacunata CCUG 57757A.</title>
        <authorList>
            <person name="Salva-Serra F."/>
            <person name="Engstrom-Jakobsson H."/>
            <person name="Thorell K."/>
            <person name="Gonzales-Siles L."/>
            <person name="Karlsson R."/>
            <person name="Boulund F."/>
            <person name="Engstrand L."/>
            <person name="Kristiansson E."/>
            <person name="Moore E."/>
        </authorList>
    </citation>
    <scope>NUCLEOTIDE SEQUENCE [LARGE SCALE GENOMIC DNA]</scope>
    <source>
        <strain evidence="2 3">CCUG 57757A</strain>
    </source>
</reference>
<dbReference type="Gene3D" id="3.10.20.30">
    <property type="match status" value="1"/>
</dbReference>
<dbReference type="PROSITE" id="PS51085">
    <property type="entry name" value="2FE2S_FER_2"/>
    <property type="match status" value="1"/>
</dbReference>
<sequence>MPWIFTDEMRFYLHEGESLLDGMLRTEHKDVRYMCRQGFCGACKMRVKGATDAPKAKQIPLAHLDDDEVLACCCVPTGTMVVSYDTDKPNKSSKAWQHQRTDGTWHLQKTSIISRQIFYKIDG</sequence>
<evidence type="ECO:0000313" key="2">
    <source>
        <dbReference type="EMBL" id="OBX67386.1"/>
    </source>
</evidence>
<dbReference type="CDD" id="cd00207">
    <property type="entry name" value="fer2"/>
    <property type="match status" value="1"/>
</dbReference>
<dbReference type="GO" id="GO:0051537">
    <property type="term" value="F:2 iron, 2 sulfur cluster binding"/>
    <property type="evidence" value="ECO:0007669"/>
    <property type="project" value="InterPro"/>
</dbReference>
<dbReference type="InterPro" id="IPR012675">
    <property type="entry name" value="Beta-grasp_dom_sf"/>
</dbReference>
<gene>
    <name evidence="2" type="ORF">A9309_00215</name>
</gene>
<name>A0A1B8Q878_MORLA</name>
<evidence type="ECO:0000313" key="3">
    <source>
        <dbReference type="Proteomes" id="UP000092607"/>
    </source>
</evidence>
<dbReference type="InterPro" id="IPR006058">
    <property type="entry name" value="2Fe2S_fd_BS"/>
</dbReference>
<dbReference type="RefSeq" id="WP_065255861.1">
    <property type="nucleotide sequence ID" value="NZ_JARDJM010000034.1"/>
</dbReference>
<evidence type="ECO:0000259" key="1">
    <source>
        <dbReference type="PROSITE" id="PS51085"/>
    </source>
</evidence>
<protein>
    <recommendedName>
        <fullName evidence="1">2Fe-2S ferredoxin-type domain-containing protein</fullName>
    </recommendedName>
</protein>
<dbReference type="PROSITE" id="PS00197">
    <property type="entry name" value="2FE2S_FER_1"/>
    <property type="match status" value="1"/>
</dbReference>
<dbReference type="OrthoDB" id="9796486at2"/>
<proteinExistence type="predicted"/>
<dbReference type="AlphaFoldDB" id="A0A1B8Q878"/>